<evidence type="ECO:0000313" key="3">
    <source>
        <dbReference type="Proteomes" id="UP000199664"/>
    </source>
</evidence>
<dbReference type="STRING" id="1036779.SAMN04515666_109116"/>
<protein>
    <submittedName>
        <fullName evidence="2">Predicted nuclease of the RNAse H fold, HicB family</fullName>
    </submittedName>
</protein>
<dbReference type="Pfam" id="PF15919">
    <property type="entry name" value="HicB_lk_antitox"/>
    <property type="match status" value="1"/>
</dbReference>
<sequence>MIAHARPWAPSELTYYVAIIEDAGPDHAVGVWFPDLPGCFSAGDTLDEAMANAPEALALWIESMVEDGKTVPRARAPSELKADPETAADMAAHAIALIPAPSMAFQPAAE</sequence>
<dbReference type="Proteomes" id="UP000199664">
    <property type="component" value="Unassembled WGS sequence"/>
</dbReference>
<dbReference type="PANTHER" id="PTHR34504:SF2">
    <property type="entry name" value="UPF0150 PROTEIN SSL0259"/>
    <property type="match status" value="1"/>
</dbReference>
<dbReference type="InterPro" id="IPR051404">
    <property type="entry name" value="TA_system_antitoxin"/>
</dbReference>
<feature type="domain" description="HicB-like antitoxin of toxin-antitoxin system" evidence="1">
    <location>
        <begin position="16"/>
        <end position="88"/>
    </location>
</feature>
<dbReference type="AlphaFoldDB" id="A0A1H7X0Y0"/>
<accession>A0A1H7X0Y0</accession>
<dbReference type="Gene3D" id="3.30.160.250">
    <property type="match status" value="1"/>
</dbReference>
<reference evidence="3" key="1">
    <citation type="submission" date="2016-10" db="EMBL/GenBank/DDBJ databases">
        <authorList>
            <person name="Varghese N."/>
            <person name="Submissions S."/>
        </authorList>
    </citation>
    <scope>NUCLEOTIDE SEQUENCE [LARGE SCALE GENOMIC DNA]</scope>
    <source>
        <strain evidence="3">LMG 26383,CCUG 61248,R- 45681</strain>
    </source>
</reference>
<evidence type="ECO:0000313" key="2">
    <source>
        <dbReference type="EMBL" id="SEM27271.1"/>
    </source>
</evidence>
<dbReference type="InterPro" id="IPR031807">
    <property type="entry name" value="HicB-like"/>
</dbReference>
<evidence type="ECO:0000259" key="1">
    <source>
        <dbReference type="Pfam" id="PF15919"/>
    </source>
</evidence>
<organism evidence="2 3">
    <name type="scientific">Bosea lupini</name>
    <dbReference type="NCBI Taxonomy" id="1036779"/>
    <lineage>
        <taxon>Bacteria</taxon>
        <taxon>Pseudomonadati</taxon>
        <taxon>Pseudomonadota</taxon>
        <taxon>Alphaproteobacteria</taxon>
        <taxon>Hyphomicrobiales</taxon>
        <taxon>Boseaceae</taxon>
        <taxon>Bosea</taxon>
    </lineage>
</organism>
<dbReference type="SUPFAM" id="SSF143100">
    <property type="entry name" value="TTHA1013/TTHA0281-like"/>
    <property type="match status" value="1"/>
</dbReference>
<gene>
    <name evidence="2" type="ORF">SAMN04515666_109116</name>
</gene>
<dbReference type="InterPro" id="IPR035069">
    <property type="entry name" value="TTHA1013/TTHA0281-like"/>
</dbReference>
<name>A0A1H7X0Y0_9HYPH</name>
<keyword evidence="3" id="KW-1185">Reference proteome</keyword>
<dbReference type="PANTHER" id="PTHR34504">
    <property type="entry name" value="ANTITOXIN HICB"/>
    <property type="match status" value="1"/>
</dbReference>
<proteinExistence type="predicted"/>
<dbReference type="EMBL" id="FOAN01000009">
    <property type="protein sequence ID" value="SEM27271.1"/>
    <property type="molecule type" value="Genomic_DNA"/>
</dbReference>